<dbReference type="AlphaFoldDB" id="K2JPQ3"/>
<dbReference type="Proteomes" id="UP000006746">
    <property type="component" value="Unassembled WGS sequence"/>
</dbReference>
<dbReference type="RefSeq" id="WP_008945358.1">
    <property type="nucleotide sequence ID" value="NZ_AMRL01000019.1"/>
</dbReference>
<evidence type="ECO:0000313" key="1">
    <source>
        <dbReference type="EMBL" id="EKE72479.1"/>
    </source>
</evidence>
<keyword evidence="2" id="KW-1185">Reference proteome</keyword>
<organism evidence="1 2">
    <name type="scientific">Oceanibaculum indicum P24</name>
    <dbReference type="NCBI Taxonomy" id="1207063"/>
    <lineage>
        <taxon>Bacteria</taxon>
        <taxon>Pseudomonadati</taxon>
        <taxon>Pseudomonadota</taxon>
        <taxon>Alphaproteobacteria</taxon>
        <taxon>Rhodospirillales</taxon>
        <taxon>Oceanibaculaceae</taxon>
        <taxon>Oceanibaculum</taxon>
    </lineage>
</organism>
<name>K2JPQ3_9PROT</name>
<comment type="caution">
    <text evidence="1">The sequence shown here is derived from an EMBL/GenBank/DDBJ whole genome shotgun (WGS) entry which is preliminary data.</text>
</comment>
<accession>K2JPQ3</accession>
<dbReference type="EMBL" id="AMRL01000019">
    <property type="protein sequence ID" value="EKE72479.1"/>
    <property type="molecule type" value="Genomic_DNA"/>
</dbReference>
<sequence>MAERFTNAKQAAMPTSWASLYTVPAGKVAFVLGLLAASRGSGEAGCYVQWLDAADGNAACTITGNLSIPNRASVELVAGKILLKAGDQLQGQASAANLLDLTASILEIDQAEEE</sequence>
<protein>
    <submittedName>
        <fullName evidence="1">Uncharacterized protein</fullName>
    </submittedName>
</protein>
<reference evidence="1 2" key="1">
    <citation type="journal article" date="2012" name="J. Bacteriol.">
        <title>Genome Sequence of Oceanibaculum indicum Type Strain P24.</title>
        <authorList>
            <person name="Lai Q."/>
            <person name="Shao Z."/>
        </authorList>
    </citation>
    <scope>NUCLEOTIDE SEQUENCE [LARGE SCALE GENOMIC DNA]</scope>
    <source>
        <strain evidence="1 2">P24</strain>
    </source>
</reference>
<dbReference type="STRING" id="1207063.P24_13768"/>
<gene>
    <name evidence="1" type="ORF">P24_13768</name>
</gene>
<evidence type="ECO:0000313" key="2">
    <source>
        <dbReference type="Proteomes" id="UP000006746"/>
    </source>
</evidence>
<proteinExistence type="predicted"/>